<keyword evidence="4" id="KW-0808">Transferase</keyword>
<dbReference type="GO" id="GO:0031177">
    <property type="term" value="F:phosphopantetheine binding"/>
    <property type="evidence" value="ECO:0007669"/>
    <property type="project" value="InterPro"/>
</dbReference>
<evidence type="ECO:0000256" key="3">
    <source>
        <dbReference type="ARBA" id="ARBA00022553"/>
    </source>
</evidence>
<dbReference type="Pfam" id="PF00698">
    <property type="entry name" value="Acyl_transf_1"/>
    <property type="match status" value="1"/>
</dbReference>
<evidence type="ECO:0000256" key="2">
    <source>
        <dbReference type="ARBA" id="ARBA00022450"/>
    </source>
</evidence>
<evidence type="ECO:0000313" key="8">
    <source>
        <dbReference type="EMBL" id="GLW89714.1"/>
    </source>
</evidence>
<evidence type="ECO:0000256" key="6">
    <source>
        <dbReference type="ARBA" id="ARBA00048462"/>
    </source>
</evidence>
<dbReference type="InterPro" id="IPR016036">
    <property type="entry name" value="Malonyl_transacylase_ACP-bd"/>
</dbReference>
<evidence type="ECO:0000313" key="9">
    <source>
        <dbReference type="Proteomes" id="UP001165042"/>
    </source>
</evidence>
<dbReference type="SUPFAM" id="SSF52151">
    <property type="entry name" value="FabD/lysophospholipase-like"/>
    <property type="match status" value="1"/>
</dbReference>
<keyword evidence="5" id="KW-0012">Acyltransferase</keyword>
<keyword evidence="2" id="KW-0596">Phosphopantetheine</keyword>
<name>A0A9W6QJF7_9PSEU</name>
<feature type="domain" description="Carrier" evidence="7">
    <location>
        <begin position="331"/>
        <end position="411"/>
    </location>
</feature>
<dbReference type="AlphaFoldDB" id="A0A9W6QJF7"/>
<dbReference type="SMART" id="SM00823">
    <property type="entry name" value="PKS_PP"/>
    <property type="match status" value="1"/>
</dbReference>
<dbReference type="InterPro" id="IPR036736">
    <property type="entry name" value="ACP-like_sf"/>
</dbReference>
<dbReference type="Pfam" id="PF00550">
    <property type="entry name" value="PP-binding"/>
    <property type="match status" value="1"/>
</dbReference>
<dbReference type="SUPFAM" id="SSF47336">
    <property type="entry name" value="ACP-like"/>
    <property type="match status" value="1"/>
</dbReference>
<dbReference type="SUPFAM" id="SSF55048">
    <property type="entry name" value="Probable ACP-binding domain of malonyl-CoA ACP transacylase"/>
    <property type="match status" value="1"/>
</dbReference>
<dbReference type="RefSeq" id="WP_285607150.1">
    <property type="nucleotide sequence ID" value="NZ_BSSD01000001.1"/>
</dbReference>
<dbReference type="Gene3D" id="3.40.366.10">
    <property type="entry name" value="Malonyl-Coenzyme A Acyl Carrier Protein, domain 2"/>
    <property type="match status" value="1"/>
</dbReference>
<dbReference type="InterPro" id="IPR020806">
    <property type="entry name" value="PKS_PP-bd"/>
</dbReference>
<dbReference type="InterPro" id="IPR009081">
    <property type="entry name" value="PP-bd_ACP"/>
</dbReference>
<evidence type="ECO:0000256" key="1">
    <source>
        <dbReference type="ARBA" id="ARBA00013258"/>
    </source>
</evidence>
<keyword evidence="3" id="KW-0597">Phosphoprotein</keyword>
<reference evidence="8" key="1">
    <citation type="submission" date="2023-02" db="EMBL/GenBank/DDBJ databases">
        <title>Actinokineospora globicatena NBRC 15670.</title>
        <authorList>
            <person name="Ichikawa N."/>
            <person name="Sato H."/>
            <person name="Tonouchi N."/>
        </authorList>
    </citation>
    <scope>NUCLEOTIDE SEQUENCE</scope>
    <source>
        <strain evidence="8">NBRC 15670</strain>
    </source>
</reference>
<dbReference type="InterPro" id="IPR014043">
    <property type="entry name" value="Acyl_transferase_dom"/>
</dbReference>
<dbReference type="SMART" id="SM00827">
    <property type="entry name" value="PKS_AT"/>
    <property type="match status" value="1"/>
</dbReference>
<organism evidence="8 9">
    <name type="scientific">Actinokineospora globicatena</name>
    <dbReference type="NCBI Taxonomy" id="103729"/>
    <lineage>
        <taxon>Bacteria</taxon>
        <taxon>Bacillati</taxon>
        <taxon>Actinomycetota</taxon>
        <taxon>Actinomycetes</taxon>
        <taxon>Pseudonocardiales</taxon>
        <taxon>Pseudonocardiaceae</taxon>
        <taxon>Actinokineospora</taxon>
    </lineage>
</organism>
<accession>A0A9W6QJF7</accession>
<evidence type="ECO:0000256" key="4">
    <source>
        <dbReference type="ARBA" id="ARBA00022679"/>
    </source>
</evidence>
<dbReference type="InterPro" id="IPR016035">
    <property type="entry name" value="Acyl_Trfase/lysoPLipase"/>
</dbReference>
<comment type="catalytic activity">
    <reaction evidence="6">
        <text>holo-[ACP] + malonyl-CoA = malonyl-[ACP] + CoA</text>
        <dbReference type="Rhea" id="RHEA:41792"/>
        <dbReference type="Rhea" id="RHEA-COMP:9623"/>
        <dbReference type="Rhea" id="RHEA-COMP:9685"/>
        <dbReference type="ChEBI" id="CHEBI:57287"/>
        <dbReference type="ChEBI" id="CHEBI:57384"/>
        <dbReference type="ChEBI" id="CHEBI:64479"/>
        <dbReference type="ChEBI" id="CHEBI:78449"/>
        <dbReference type="EC" id="2.3.1.39"/>
    </reaction>
</comment>
<dbReference type="GO" id="GO:0006633">
    <property type="term" value="P:fatty acid biosynthetic process"/>
    <property type="evidence" value="ECO:0007669"/>
    <property type="project" value="TreeGrafter"/>
</dbReference>
<proteinExistence type="predicted"/>
<dbReference type="EMBL" id="BSSD01000001">
    <property type="protein sequence ID" value="GLW89714.1"/>
    <property type="molecule type" value="Genomic_DNA"/>
</dbReference>
<dbReference type="InterPro" id="IPR001227">
    <property type="entry name" value="Ac_transferase_dom_sf"/>
</dbReference>
<dbReference type="GO" id="GO:0005829">
    <property type="term" value="C:cytosol"/>
    <property type="evidence" value="ECO:0007669"/>
    <property type="project" value="TreeGrafter"/>
</dbReference>
<dbReference type="Proteomes" id="UP001165042">
    <property type="component" value="Unassembled WGS sequence"/>
</dbReference>
<evidence type="ECO:0000259" key="7">
    <source>
        <dbReference type="PROSITE" id="PS50075"/>
    </source>
</evidence>
<dbReference type="PANTHER" id="PTHR42681:SF1">
    <property type="entry name" value="MALONYL-COA-ACYL CARRIER PROTEIN TRANSACYLASE, MITOCHONDRIAL"/>
    <property type="match status" value="1"/>
</dbReference>
<sequence>MSKTAFLLAGQGAFRPGMFAAEPGAADLADLFDAADAVAAEFGAAPVRGHLLDPTGPTSADLAGADPFTSQLVVFVAALGEYRRAARAAAPDVLVGHSLGELAAVTAAGAFEVADALRLVCHRSSALAESVTVPGGMLSVELSAERAAHVVGAVGDHRAVVAVRNAPTRTVVAGPDTALESVRAVAAALGATTVRLPAPYAYHSPGLAVAAERFAGHAAAVRQRPLRARVYSPVLGRYVVDTDDLGALLVRHLTTPVDFLAAVRHLHADGLAAVVECGRGGLGKLVTATVPGVSVLDATAVDDGTAVHGGSAPEAPAVPVVVAEPAPIARQDVGAVTERLRVLYATALQYPLEAVDPEADLEAELGVDSLKRAEMLGRVGSEFGLPPSVNDGRFLAHATLAELADMVAVTLAAQGAAR</sequence>
<dbReference type="InterPro" id="IPR050858">
    <property type="entry name" value="Mal-CoA-ACP_Trans/PKS_FabD"/>
</dbReference>
<dbReference type="GO" id="GO:0004314">
    <property type="term" value="F:[acyl-carrier-protein] S-malonyltransferase activity"/>
    <property type="evidence" value="ECO:0007669"/>
    <property type="project" value="UniProtKB-EC"/>
</dbReference>
<comment type="caution">
    <text evidence="8">The sequence shown here is derived from an EMBL/GenBank/DDBJ whole genome shotgun (WGS) entry which is preliminary data.</text>
</comment>
<dbReference type="Gene3D" id="1.10.1200.10">
    <property type="entry name" value="ACP-like"/>
    <property type="match status" value="1"/>
</dbReference>
<keyword evidence="9" id="KW-1185">Reference proteome</keyword>
<evidence type="ECO:0000256" key="5">
    <source>
        <dbReference type="ARBA" id="ARBA00023315"/>
    </source>
</evidence>
<protein>
    <recommendedName>
        <fullName evidence="1">[acyl-carrier-protein] S-malonyltransferase</fullName>
        <ecNumber evidence="1">2.3.1.39</ecNumber>
    </recommendedName>
</protein>
<dbReference type="EC" id="2.3.1.39" evidence="1"/>
<gene>
    <name evidence="8" type="ORF">Aglo03_05300</name>
</gene>
<dbReference type="PROSITE" id="PS50075">
    <property type="entry name" value="CARRIER"/>
    <property type="match status" value="1"/>
</dbReference>
<dbReference type="PANTHER" id="PTHR42681">
    <property type="entry name" value="MALONYL-COA-ACYL CARRIER PROTEIN TRANSACYLASE, MITOCHONDRIAL"/>
    <property type="match status" value="1"/>
</dbReference>